<gene>
    <name evidence="4" type="ORF">DN757_13305</name>
</gene>
<feature type="domain" description="Calcineurin-like phosphoesterase" evidence="3">
    <location>
        <begin position="113"/>
        <end position="283"/>
    </location>
</feature>
<dbReference type="InterPro" id="IPR004843">
    <property type="entry name" value="Calcineurin-like_PHP"/>
</dbReference>
<dbReference type="GO" id="GO:0008758">
    <property type="term" value="F:UDP-2,3-diacylglucosamine hydrolase activity"/>
    <property type="evidence" value="ECO:0007669"/>
    <property type="project" value="TreeGrafter"/>
</dbReference>
<dbReference type="PANTHER" id="PTHR31302">
    <property type="entry name" value="TRANSMEMBRANE PROTEIN WITH METALLOPHOSPHOESTERASE DOMAIN-RELATED"/>
    <property type="match status" value="1"/>
</dbReference>
<accession>A0A2W6NHC5</accession>
<dbReference type="GO" id="GO:0016020">
    <property type="term" value="C:membrane"/>
    <property type="evidence" value="ECO:0007669"/>
    <property type="project" value="GOC"/>
</dbReference>
<reference evidence="4 5" key="1">
    <citation type="submission" date="2018-06" db="EMBL/GenBank/DDBJ databases">
        <title>Isolation of heavy metals resistant Paenibacillus silvae NC2 from Gold-Copper mine in ZiJin, China.</title>
        <authorList>
            <person name="Xu J."/>
            <person name="Mazhar H.S."/>
            <person name="Rensing C."/>
        </authorList>
    </citation>
    <scope>NUCLEOTIDE SEQUENCE [LARGE SCALE GENOMIC DNA]</scope>
    <source>
        <strain evidence="4 5">NC2</strain>
    </source>
</reference>
<dbReference type="Pfam" id="PF00149">
    <property type="entry name" value="Metallophos"/>
    <property type="match status" value="1"/>
</dbReference>
<sequence>MDHSCRLEGKIKEKGREDMEILALNDKPVEHFAYLNMMPGGEIVEAQLPIYHGTMAGLPEGVHALIVTSDLQGIVPGTEKKSDAASGAEPVDKLLGEVLPAYIHLLLEVEWPELDPQKVGVLLCGDMYALRGKRGASGNPVPVWLAFRAAFGWVAGVHGNHDLTDDAVAHRLHHSEGIHCMDGPAAVISAGRPPGGLAPNAAKSPQLRIAGLGGIIGRPDKPNRLPAEQYLQSVRKLLKQQPDCLLLHQSPGIAELGLAGEPLIRQALEAGPETLVFSGHTHWDTPLIQLSNGTQVVNADSKLFIFTRYIS</sequence>
<keyword evidence="1" id="KW-0479">Metal-binding</keyword>
<dbReference type="EMBL" id="QKWW01000035">
    <property type="protein sequence ID" value="PZT55129.1"/>
    <property type="molecule type" value="Genomic_DNA"/>
</dbReference>
<evidence type="ECO:0000259" key="3">
    <source>
        <dbReference type="Pfam" id="PF00149"/>
    </source>
</evidence>
<dbReference type="InterPro" id="IPR029052">
    <property type="entry name" value="Metallo-depent_PP-like"/>
</dbReference>
<dbReference type="InterPro" id="IPR051158">
    <property type="entry name" value="Metallophosphoesterase_sf"/>
</dbReference>
<organism evidence="4 5">
    <name type="scientific">Paenibacillus silvae</name>
    <dbReference type="NCBI Taxonomy" id="1325358"/>
    <lineage>
        <taxon>Bacteria</taxon>
        <taxon>Bacillati</taxon>
        <taxon>Bacillota</taxon>
        <taxon>Bacilli</taxon>
        <taxon>Bacillales</taxon>
        <taxon>Paenibacillaceae</taxon>
        <taxon>Paenibacillus</taxon>
    </lineage>
</organism>
<evidence type="ECO:0000256" key="1">
    <source>
        <dbReference type="ARBA" id="ARBA00022723"/>
    </source>
</evidence>
<dbReference type="AlphaFoldDB" id="A0A2W6NHC5"/>
<dbReference type="PANTHER" id="PTHR31302:SF31">
    <property type="entry name" value="PHOSPHODIESTERASE YAEI"/>
    <property type="match status" value="1"/>
</dbReference>
<evidence type="ECO:0000313" key="4">
    <source>
        <dbReference type="EMBL" id="PZT55129.1"/>
    </source>
</evidence>
<keyword evidence="2" id="KW-0378">Hydrolase</keyword>
<dbReference type="CDD" id="cd00838">
    <property type="entry name" value="MPP_superfamily"/>
    <property type="match status" value="1"/>
</dbReference>
<evidence type="ECO:0000256" key="2">
    <source>
        <dbReference type="ARBA" id="ARBA00022801"/>
    </source>
</evidence>
<name>A0A2W6NHC5_9BACL</name>
<comment type="caution">
    <text evidence="4">The sequence shown here is derived from an EMBL/GenBank/DDBJ whole genome shotgun (WGS) entry which is preliminary data.</text>
</comment>
<dbReference type="GO" id="GO:0046872">
    <property type="term" value="F:metal ion binding"/>
    <property type="evidence" value="ECO:0007669"/>
    <property type="project" value="UniProtKB-KW"/>
</dbReference>
<dbReference type="GO" id="GO:0009245">
    <property type="term" value="P:lipid A biosynthetic process"/>
    <property type="evidence" value="ECO:0007669"/>
    <property type="project" value="TreeGrafter"/>
</dbReference>
<dbReference type="SUPFAM" id="SSF56300">
    <property type="entry name" value="Metallo-dependent phosphatases"/>
    <property type="match status" value="1"/>
</dbReference>
<protein>
    <recommendedName>
        <fullName evidence="3">Calcineurin-like phosphoesterase domain-containing protein</fullName>
    </recommendedName>
</protein>
<proteinExistence type="predicted"/>
<evidence type="ECO:0000313" key="5">
    <source>
        <dbReference type="Proteomes" id="UP000249204"/>
    </source>
</evidence>
<dbReference type="Proteomes" id="UP000249204">
    <property type="component" value="Unassembled WGS sequence"/>
</dbReference>